<evidence type="ECO:0000256" key="6">
    <source>
        <dbReference type="ARBA" id="ARBA00023315"/>
    </source>
</evidence>
<dbReference type="HOGENOM" id="CLU_027172_1_0_1"/>
<dbReference type="PANTHER" id="PTHR23100:SF0">
    <property type="entry name" value="ARGININE BIOSYNTHESIS BIFUNCTIONAL PROTEIN ARGJ, MITOCHONDRIAL"/>
    <property type="match status" value="1"/>
</dbReference>
<sequence length="418" mass="42793">MVLWLASALTSLVGTRRIATGRATTAQMRSFSSTSEYEQALAAEATLPSGFQVGTAGFRFSPAEAAEGTRATMNLTLIVADAPSSSWAAVFTKNAFCGAPVTVGRNRLAAGGDLQAIVVNNKISNVCSGSDGVGDSEAVCAAAADALSLPGGASSAVPAAAAELQRESMLPAARAIMTTDRYPKLRRASAAGGSIATMLSFVLTDVAVPRAELQRMLAAAADASFNCMSIDADQSTSDSLVLFSSGRALAEFEAALKRVCDQLAADVARNGEGTTRVAVWAWGEGLGASSDPSRSPPVRHVLRVAVRGAPSAELARGVGKAVVNSPLVKTAVAGNDPNVGRIVGAVGSFLGRAAPQLDLGQCTMAIGGDTAQQESAPFPPHERFVEVEIDLGAGGEASTVIGSDLTREYVDINADYRS</sequence>
<dbReference type="EC" id="2.3.1.1" evidence="7"/>
<evidence type="ECO:0000256" key="8">
    <source>
        <dbReference type="SAM" id="SignalP"/>
    </source>
</evidence>
<evidence type="ECO:0000313" key="9">
    <source>
        <dbReference type="EnsemblProtists" id="EOD31388"/>
    </source>
</evidence>
<feature type="site" description="Cleavage; by autolysis" evidence="7">
    <location>
        <begin position="196"/>
        <end position="197"/>
    </location>
</feature>
<keyword evidence="4 7" id="KW-0068">Autocatalytic cleavage</keyword>
<evidence type="ECO:0000256" key="1">
    <source>
        <dbReference type="ARBA" id="ARBA00006774"/>
    </source>
</evidence>
<dbReference type="Proteomes" id="UP000013827">
    <property type="component" value="Unassembled WGS sequence"/>
</dbReference>
<evidence type="ECO:0000256" key="3">
    <source>
        <dbReference type="ARBA" id="ARBA00022679"/>
    </source>
</evidence>
<comment type="caution">
    <text evidence="7">Lacks conserved residue(s) required for the propagation of feature annotation.</text>
</comment>
<feature type="chain" id="PRO_5044291692" description="Arginine biosynthesis bifunctional protein ArgJ, mitochondrial" evidence="8">
    <location>
        <begin position="16"/>
        <end position="418"/>
    </location>
</feature>
<feature type="binding site" evidence="7">
    <location>
        <position position="197"/>
    </location>
    <ligand>
        <name>substrate</name>
    </ligand>
</feature>
<feature type="signal peptide" evidence="8">
    <location>
        <begin position="1"/>
        <end position="15"/>
    </location>
</feature>
<dbReference type="HAMAP" id="MF_01106">
    <property type="entry name" value="ArgJ"/>
    <property type="match status" value="1"/>
</dbReference>
<feature type="chain" id="PRO_5044031408" description="Arginine biosynthesis bifunctional protein ArgJ beta chain" evidence="7">
    <location>
        <begin position="197"/>
        <end position="418"/>
    </location>
</feature>
<comment type="subunit">
    <text evidence="7">Heterodimer of an alpha and a beta chain.</text>
</comment>
<name>A0A0D3K6K3_EMIH1</name>
<evidence type="ECO:0000313" key="10">
    <source>
        <dbReference type="Proteomes" id="UP000013827"/>
    </source>
</evidence>
<dbReference type="GO" id="GO:0004042">
    <property type="term" value="F:L-glutamate N-acetyltransferase activity"/>
    <property type="evidence" value="ECO:0007669"/>
    <property type="project" value="UniProtKB-UniRule"/>
</dbReference>
<comment type="similarity">
    <text evidence="1 7">Belongs to the ArgJ family.</text>
</comment>
<dbReference type="OMA" id="WGRIVMA"/>
<dbReference type="PANTHER" id="PTHR23100">
    <property type="entry name" value="ARGININE BIOSYNTHESIS BIFUNCTIONAL PROTEIN ARGJ"/>
    <property type="match status" value="1"/>
</dbReference>
<dbReference type="STRING" id="2903.R1D7L7"/>
<keyword evidence="5 7" id="KW-0511">Multifunctional enzyme</keyword>
<comment type="pathway">
    <text evidence="7">Amino-acid biosynthesis; L-arginine biosynthesis; N(2)-acetyl-L-ornithine from L-glutamate: step 1/4.</text>
</comment>
<organism evidence="9 10">
    <name type="scientific">Emiliania huxleyi (strain CCMP1516)</name>
    <dbReference type="NCBI Taxonomy" id="280463"/>
    <lineage>
        <taxon>Eukaryota</taxon>
        <taxon>Haptista</taxon>
        <taxon>Haptophyta</taxon>
        <taxon>Prymnesiophyceae</taxon>
        <taxon>Isochrysidales</taxon>
        <taxon>Noelaerhabdaceae</taxon>
        <taxon>Emiliania</taxon>
    </lineage>
</organism>
<dbReference type="GO" id="GO:0006526">
    <property type="term" value="P:L-arginine biosynthetic process"/>
    <property type="evidence" value="ECO:0007669"/>
    <property type="project" value="UniProtKB-UniRule"/>
</dbReference>
<dbReference type="UniPathway" id="UPA00068">
    <property type="reaction ID" value="UER00106"/>
</dbReference>
<feature type="binding site" evidence="7">
    <location>
        <position position="418"/>
    </location>
    <ligand>
        <name>substrate</name>
    </ligand>
</feature>
<dbReference type="RefSeq" id="XP_005783817.1">
    <property type="nucleotide sequence ID" value="XM_005783760.1"/>
</dbReference>
<dbReference type="EC" id="2.3.1.35" evidence="7"/>
<dbReference type="GeneID" id="17276661"/>
<evidence type="ECO:0000256" key="7">
    <source>
        <dbReference type="HAMAP-Rule" id="MF_03124"/>
    </source>
</evidence>
<dbReference type="EnsemblProtists" id="EOD31388">
    <property type="protein sequence ID" value="EOD31388"/>
    <property type="gene ID" value="EMIHUDRAFT_231986"/>
</dbReference>
<keyword evidence="3 7" id="KW-0808">Transferase</keyword>
<comment type="catalytic activity">
    <reaction evidence="7">
        <text>L-glutamate + acetyl-CoA = N-acetyl-L-glutamate + CoA + H(+)</text>
        <dbReference type="Rhea" id="RHEA:24292"/>
        <dbReference type="ChEBI" id="CHEBI:15378"/>
        <dbReference type="ChEBI" id="CHEBI:29985"/>
        <dbReference type="ChEBI" id="CHEBI:44337"/>
        <dbReference type="ChEBI" id="CHEBI:57287"/>
        <dbReference type="ChEBI" id="CHEBI:57288"/>
        <dbReference type="EC" id="2.3.1.1"/>
    </reaction>
</comment>
<dbReference type="AlphaFoldDB" id="A0A0D3K6K3"/>
<keyword evidence="8" id="KW-0732">Signal</keyword>
<feature type="chain" id="PRO_5044031407" description="Arginine biosynthesis bifunctional protein ArgJ alpha chain" evidence="7">
    <location>
        <begin position="1"/>
        <end position="196"/>
    </location>
</feature>
<proteinExistence type="inferred from homology"/>
<keyword evidence="10" id="KW-1185">Reference proteome</keyword>
<dbReference type="GO" id="GO:0005759">
    <property type="term" value="C:mitochondrial matrix"/>
    <property type="evidence" value="ECO:0007669"/>
    <property type="project" value="UniProtKB-SubCell"/>
</dbReference>
<dbReference type="SUPFAM" id="SSF56266">
    <property type="entry name" value="DmpA/ArgJ-like"/>
    <property type="match status" value="1"/>
</dbReference>
<evidence type="ECO:0000256" key="2">
    <source>
        <dbReference type="ARBA" id="ARBA00022571"/>
    </source>
</evidence>
<feature type="active site" description="Nucleophile" evidence="7">
    <location>
        <position position="197"/>
    </location>
</feature>
<dbReference type="Gene3D" id="3.10.20.340">
    <property type="entry name" value="ArgJ beta chain, C-terminal domain"/>
    <property type="match status" value="1"/>
</dbReference>
<protein>
    <recommendedName>
        <fullName evidence="7">Arginine biosynthesis bifunctional protein ArgJ, mitochondrial</fullName>
    </recommendedName>
    <domain>
        <recommendedName>
            <fullName evidence="7">Glutamate N-acetyltransferase</fullName>
            <shortName evidence="7">GAT</shortName>
            <ecNumber evidence="7">2.3.1.35</ecNumber>
        </recommendedName>
        <alternativeName>
            <fullName evidence="7">Ornithine acetyltransferase</fullName>
            <shortName evidence="7">OATase</shortName>
        </alternativeName>
        <alternativeName>
            <fullName evidence="7">Ornithine transacetylase</fullName>
        </alternativeName>
    </domain>
    <domain>
        <recommendedName>
            <fullName evidence="7">Amino-acid acetyltransferase</fullName>
            <ecNumber evidence="7">2.3.1.1</ecNumber>
        </recommendedName>
        <alternativeName>
            <fullName evidence="7">N-acetylglutamate synthase</fullName>
            <shortName evidence="7">AGS</shortName>
        </alternativeName>
    </domain>
    <component>
        <recommendedName>
            <fullName evidence="7">Arginine biosynthesis bifunctional protein ArgJ alpha chain</fullName>
        </recommendedName>
    </component>
    <component>
        <recommendedName>
            <fullName evidence="7">Arginine biosynthesis bifunctional protein ArgJ beta chain</fullName>
        </recommendedName>
    </component>
</protein>
<dbReference type="eggNOG" id="KOG2786">
    <property type="taxonomic scope" value="Eukaryota"/>
</dbReference>
<feature type="binding site" evidence="7">
    <location>
        <position position="413"/>
    </location>
    <ligand>
        <name>substrate</name>
    </ligand>
</feature>
<dbReference type="Gene3D" id="3.60.70.12">
    <property type="entry name" value="L-amino peptidase D-ALA esterase/amidase"/>
    <property type="match status" value="2"/>
</dbReference>
<comment type="function">
    <text evidence="7">Catalyzes two activities which are involved in the cyclic version of arginine biosynthesis: the synthesis of acetylglutamate from glutamate and acetyl-CoA, and of ornithine by transacetylation between acetylornithine and glutamate.</text>
</comment>
<dbReference type="PaxDb" id="2903-EOD31388"/>
<comment type="PTM">
    <text evidence="7">The alpha and beta chains are autoproteolytically processed from a single precursor protein within the mitochondrion.</text>
</comment>
<dbReference type="InterPro" id="IPR042195">
    <property type="entry name" value="ArgJ_beta_C"/>
</dbReference>
<reference evidence="9" key="2">
    <citation type="submission" date="2024-10" db="UniProtKB">
        <authorList>
            <consortium name="EnsemblProtists"/>
        </authorList>
    </citation>
    <scope>IDENTIFICATION</scope>
</reference>
<feature type="binding site" evidence="7">
    <location>
        <position position="272"/>
    </location>
    <ligand>
        <name>substrate</name>
    </ligand>
</feature>
<dbReference type="GO" id="GO:0006592">
    <property type="term" value="P:ornithine biosynthetic process"/>
    <property type="evidence" value="ECO:0007669"/>
    <property type="project" value="TreeGrafter"/>
</dbReference>
<evidence type="ECO:0000256" key="5">
    <source>
        <dbReference type="ARBA" id="ARBA00023268"/>
    </source>
</evidence>
<comment type="subcellular location">
    <subcellularLocation>
        <location evidence="7">Mitochondrion matrix</location>
    </subcellularLocation>
</comment>
<evidence type="ECO:0000256" key="4">
    <source>
        <dbReference type="ARBA" id="ARBA00022813"/>
    </source>
</evidence>
<keyword evidence="6 7" id="KW-0012">Acyltransferase</keyword>
<accession>A0A0D3K6K3</accession>
<dbReference type="KEGG" id="ehx:EMIHUDRAFT_231986"/>
<keyword evidence="2 7" id="KW-0055">Arginine biosynthesis</keyword>
<feature type="binding site" evidence="7">
    <location>
        <position position="178"/>
    </location>
    <ligand>
        <name>substrate</name>
    </ligand>
</feature>
<dbReference type="InterPro" id="IPR002813">
    <property type="entry name" value="Arg_biosynth_ArgJ"/>
</dbReference>
<dbReference type="InterPro" id="IPR016117">
    <property type="entry name" value="ArgJ-like_dom_sf"/>
</dbReference>
<keyword evidence="7" id="KW-0028">Amino-acid biosynthesis</keyword>
<comment type="catalytic activity">
    <reaction evidence="7">
        <text>N(2)-acetyl-L-ornithine + L-glutamate = N-acetyl-L-glutamate + L-ornithine</text>
        <dbReference type="Rhea" id="RHEA:15349"/>
        <dbReference type="ChEBI" id="CHEBI:29985"/>
        <dbReference type="ChEBI" id="CHEBI:44337"/>
        <dbReference type="ChEBI" id="CHEBI:46911"/>
        <dbReference type="ChEBI" id="CHEBI:57805"/>
        <dbReference type="EC" id="2.3.1.35"/>
    </reaction>
</comment>
<comment type="pathway">
    <text evidence="7">Amino-acid biosynthesis; L-arginine biosynthesis; L-ornithine and N-acetyl-L-glutamate from L-glutamate and N(2)-acetyl-L-ornithine (cyclic): step 1/1.</text>
</comment>
<dbReference type="Pfam" id="PF01960">
    <property type="entry name" value="ArgJ"/>
    <property type="match status" value="2"/>
</dbReference>
<dbReference type="GO" id="GO:0004358">
    <property type="term" value="F:L-glutamate N-acetyltransferase activity, acting on acetyl-L-ornithine as donor"/>
    <property type="evidence" value="ECO:0007669"/>
    <property type="project" value="UniProtKB-UniRule"/>
</dbReference>
<keyword evidence="7" id="KW-0496">Mitochondrion</keyword>
<reference evidence="10" key="1">
    <citation type="journal article" date="2013" name="Nature">
        <title>Pan genome of the phytoplankton Emiliania underpins its global distribution.</title>
        <authorList>
            <person name="Read B.A."/>
            <person name="Kegel J."/>
            <person name="Klute M.J."/>
            <person name="Kuo A."/>
            <person name="Lefebvre S.C."/>
            <person name="Maumus F."/>
            <person name="Mayer C."/>
            <person name="Miller J."/>
            <person name="Monier A."/>
            <person name="Salamov A."/>
            <person name="Young J."/>
            <person name="Aguilar M."/>
            <person name="Claverie J.M."/>
            <person name="Frickenhaus S."/>
            <person name="Gonzalez K."/>
            <person name="Herman E.K."/>
            <person name="Lin Y.C."/>
            <person name="Napier J."/>
            <person name="Ogata H."/>
            <person name="Sarno A.F."/>
            <person name="Shmutz J."/>
            <person name="Schroeder D."/>
            <person name="de Vargas C."/>
            <person name="Verret F."/>
            <person name="von Dassow P."/>
            <person name="Valentin K."/>
            <person name="Van de Peer Y."/>
            <person name="Wheeler G."/>
            <person name="Dacks J.B."/>
            <person name="Delwiche C.F."/>
            <person name="Dyhrman S.T."/>
            <person name="Glockner G."/>
            <person name="John U."/>
            <person name="Richards T."/>
            <person name="Worden A.Z."/>
            <person name="Zhang X."/>
            <person name="Grigoriev I.V."/>
            <person name="Allen A.E."/>
            <person name="Bidle K."/>
            <person name="Borodovsky M."/>
            <person name="Bowler C."/>
            <person name="Brownlee C."/>
            <person name="Cock J.M."/>
            <person name="Elias M."/>
            <person name="Gladyshev V.N."/>
            <person name="Groth M."/>
            <person name="Guda C."/>
            <person name="Hadaegh A."/>
            <person name="Iglesias-Rodriguez M.D."/>
            <person name="Jenkins J."/>
            <person name="Jones B.M."/>
            <person name="Lawson T."/>
            <person name="Leese F."/>
            <person name="Lindquist E."/>
            <person name="Lobanov A."/>
            <person name="Lomsadze A."/>
            <person name="Malik S.B."/>
            <person name="Marsh M.E."/>
            <person name="Mackinder L."/>
            <person name="Mock T."/>
            <person name="Mueller-Roeber B."/>
            <person name="Pagarete A."/>
            <person name="Parker M."/>
            <person name="Probert I."/>
            <person name="Quesneville H."/>
            <person name="Raines C."/>
            <person name="Rensing S.A."/>
            <person name="Riano-Pachon D.M."/>
            <person name="Richier S."/>
            <person name="Rokitta S."/>
            <person name="Shiraiwa Y."/>
            <person name="Soanes D.M."/>
            <person name="van der Giezen M."/>
            <person name="Wahlund T.M."/>
            <person name="Williams B."/>
            <person name="Wilson W."/>
            <person name="Wolfe G."/>
            <person name="Wurch L.L."/>
        </authorList>
    </citation>
    <scope>NUCLEOTIDE SEQUENCE</scope>
</reference>